<proteinExistence type="predicted"/>
<keyword evidence="3" id="KW-1185">Reference proteome</keyword>
<dbReference type="AlphaFoldDB" id="A0A158E5Z2"/>
<dbReference type="PROSITE" id="PS51257">
    <property type="entry name" value="PROKAR_LIPOPROTEIN"/>
    <property type="match status" value="1"/>
</dbReference>
<evidence type="ECO:0000313" key="2">
    <source>
        <dbReference type="EMBL" id="SAL02140.1"/>
    </source>
</evidence>
<name>A0A158E5Z2_9BURK</name>
<feature type="chain" id="PRO_5007624904" description="Lipoprotein" evidence="1">
    <location>
        <begin position="20"/>
        <end position="272"/>
    </location>
</feature>
<reference evidence="2" key="1">
    <citation type="submission" date="2016-01" db="EMBL/GenBank/DDBJ databases">
        <authorList>
            <person name="Peeters C."/>
        </authorList>
    </citation>
    <scope>NUCLEOTIDE SEQUENCE [LARGE SCALE GENOMIC DNA]</scope>
    <source>
        <strain evidence="2">LMG 29323</strain>
    </source>
</reference>
<dbReference type="STRING" id="1777141.AWB80_08286"/>
<protein>
    <recommendedName>
        <fullName evidence="4">Lipoprotein</fullName>
    </recommendedName>
</protein>
<accession>A0A158E5Z2</accession>
<dbReference type="Proteomes" id="UP000054911">
    <property type="component" value="Unassembled WGS sequence"/>
</dbReference>
<sequence length="272" mass="29200">MYLRLAALFAILLCSCARISIYSDETFSGKETGIKFYTPKPYLLVARTGAKEKPTEVSVIWIPDLSKPLYAKLETGFGASELTMSFSNGILTAVGQKNDPKIAELLNAIGGANSAFATASKTRKEASLLQPQAGTVYKAAGDLKIIADDLKAHLTEARDKGLLTKLELQALEGIVQTLSEASTLLTGPTAEGNLPAVLVNLSMALKQWDIVKLPESGTDPRKSKLLNNIAVLRGQVEAVQTSLAPKPADEPSFSLYEIDNSNGLTSLREVKF</sequence>
<feature type="signal peptide" evidence="1">
    <location>
        <begin position="1"/>
        <end position="19"/>
    </location>
</feature>
<dbReference type="EMBL" id="FCOE02000075">
    <property type="protein sequence ID" value="SAL02140.1"/>
    <property type="molecule type" value="Genomic_DNA"/>
</dbReference>
<dbReference type="RefSeq" id="WP_061180436.1">
    <property type="nucleotide sequence ID" value="NZ_FCOE02000075.1"/>
</dbReference>
<gene>
    <name evidence="2" type="ORF">AWB80_08286</name>
</gene>
<dbReference type="OrthoDB" id="277441at2"/>
<evidence type="ECO:0008006" key="4">
    <source>
        <dbReference type="Google" id="ProtNLM"/>
    </source>
</evidence>
<evidence type="ECO:0000313" key="3">
    <source>
        <dbReference type="Proteomes" id="UP000054911"/>
    </source>
</evidence>
<comment type="caution">
    <text evidence="2">The sequence shown here is derived from an EMBL/GenBank/DDBJ whole genome shotgun (WGS) entry which is preliminary data.</text>
</comment>
<evidence type="ECO:0000256" key="1">
    <source>
        <dbReference type="SAM" id="SignalP"/>
    </source>
</evidence>
<organism evidence="2 3">
    <name type="scientific">Caballeronia pedi</name>
    <dbReference type="NCBI Taxonomy" id="1777141"/>
    <lineage>
        <taxon>Bacteria</taxon>
        <taxon>Pseudomonadati</taxon>
        <taxon>Pseudomonadota</taxon>
        <taxon>Betaproteobacteria</taxon>
        <taxon>Burkholderiales</taxon>
        <taxon>Burkholderiaceae</taxon>
        <taxon>Caballeronia</taxon>
    </lineage>
</organism>
<keyword evidence="1" id="KW-0732">Signal</keyword>